<accession>A0ABM8ZAK6</accession>
<comment type="caution">
    <text evidence="12">The sequence shown here is derived from an EMBL/GenBank/DDBJ whole genome shotgun (WGS) entry which is preliminary data.</text>
</comment>
<feature type="transmembrane region" description="Helical" evidence="10">
    <location>
        <begin position="20"/>
        <end position="43"/>
    </location>
</feature>
<keyword evidence="3" id="KW-1003">Cell membrane</keyword>
<keyword evidence="8 10" id="KW-0472">Membrane</keyword>
<evidence type="ECO:0000313" key="12">
    <source>
        <dbReference type="EMBL" id="CAH0418379.1"/>
    </source>
</evidence>
<dbReference type="Gene3D" id="6.10.140.1330">
    <property type="match status" value="1"/>
</dbReference>
<dbReference type="PANTHER" id="PTHR10110:SF86">
    <property type="entry name" value="SODIUM_HYDROGEN EXCHANGER 7"/>
    <property type="match status" value="1"/>
</dbReference>
<feature type="transmembrane region" description="Helical" evidence="10">
    <location>
        <begin position="183"/>
        <end position="204"/>
    </location>
</feature>
<evidence type="ECO:0000256" key="9">
    <source>
        <dbReference type="ARBA" id="ARBA00023201"/>
    </source>
</evidence>
<evidence type="ECO:0000256" key="1">
    <source>
        <dbReference type="ARBA" id="ARBA00004651"/>
    </source>
</evidence>
<sequence>MEIFLMITMIMVTGLIANVIGRLITWIPLAFIQIAAGMLLSLIPPLAHFQMQPELFLLIIIAPLLFNDSQNTKLSELVKQTKSTFAVAVVLAIITIVAIGFVLNWQFGLFTLPLAITLSAIVTPTDAVAVKSVTISRQVPTDVMQSLEFESLFNDASGIVIFDIALTVLATNHFSFGNGVLNFAYVFFGGLLVGVVLGALLLWLRLNLLTHNLGEATLLVPLSILTPFAVYLLAEHVGVSGILAVVATGMLHAYQQARLRLTSTRLQVVNKEVWTILSDTLNGFVFVILGLLLPNVVISMTQTSVALMPLCLFIAVLIYAMMLFVRFMFVRLNFAGHNWHGRESWLFSLGGVHGTMTLAMAFSLPLTLGQKAFPFRTEIIFIAAAVIVISLLVPALAFPLVLPAKSSAFTQDELKQTRASMINYALDRLNDENYDSRIQTMVRDNLRSQNGFFTGNQKELLRLIEGMNEANADAIDAAVQAGILPPEANKITKRLLVKYKHGHLFHGLWAVAQRVWFTKRRIKHIQSMPDFAERVAKIKAQHHELLDQVKEILTEATNTYLDEERTAQNREEIAMVHHIFIRRWSQYAQRTITEDMQTQLNDAYVQAFQFEYQYLQNQLSNNKISQGLAKELSEQVSSSELVQFEAGLLDGEA</sequence>
<evidence type="ECO:0000256" key="6">
    <source>
        <dbReference type="ARBA" id="ARBA00023053"/>
    </source>
</evidence>
<gene>
    <name evidence="12" type="primary">nhaK_1</name>
    <name evidence="12" type="ORF">WGH24286_00797</name>
</gene>
<feature type="transmembrane region" description="Helical" evidence="10">
    <location>
        <begin position="151"/>
        <end position="171"/>
    </location>
</feature>
<protein>
    <submittedName>
        <fullName evidence="12">Sodium, potassium, lithium and rubidium/H(+) antiporter</fullName>
    </submittedName>
</protein>
<feature type="domain" description="Cation/H+ exchanger transmembrane" evidence="11">
    <location>
        <begin position="14"/>
        <end position="398"/>
    </location>
</feature>
<feature type="transmembrane region" description="Helical" evidence="10">
    <location>
        <begin position="49"/>
        <end position="66"/>
    </location>
</feature>
<evidence type="ECO:0000256" key="4">
    <source>
        <dbReference type="ARBA" id="ARBA00022692"/>
    </source>
</evidence>
<keyword evidence="9" id="KW-0739">Sodium transport</keyword>
<keyword evidence="6" id="KW-0915">Sodium</keyword>
<keyword evidence="5 10" id="KW-1133">Transmembrane helix</keyword>
<proteinExistence type="predicted"/>
<evidence type="ECO:0000313" key="13">
    <source>
        <dbReference type="Proteomes" id="UP000789719"/>
    </source>
</evidence>
<dbReference type="InterPro" id="IPR006153">
    <property type="entry name" value="Cation/H_exchanger_TM"/>
</dbReference>
<feature type="transmembrane region" description="Helical" evidence="10">
    <location>
        <begin position="86"/>
        <end position="103"/>
    </location>
</feature>
<evidence type="ECO:0000256" key="10">
    <source>
        <dbReference type="SAM" id="Phobius"/>
    </source>
</evidence>
<evidence type="ECO:0000256" key="3">
    <source>
        <dbReference type="ARBA" id="ARBA00022475"/>
    </source>
</evidence>
<evidence type="ECO:0000256" key="2">
    <source>
        <dbReference type="ARBA" id="ARBA00022448"/>
    </source>
</evidence>
<keyword evidence="13" id="KW-1185">Reference proteome</keyword>
<comment type="subcellular location">
    <subcellularLocation>
        <location evidence="1">Cell membrane</location>
        <topology evidence="1">Multi-pass membrane protein</topology>
    </subcellularLocation>
</comment>
<feature type="transmembrane region" description="Helical" evidence="10">
    <location>
        <begin position="216"/>
        <end position="234"/>
    </location>
</feature>
<dbReference type="Pfam" id="PF00999">
    <property type="entry name" value="Na_H_Exchanger"/>
    <property type="match status" value="1"/>
</dbReference>
<dbReference type="PANTHER" id="PTHR10110">
    <property type="entry name" value="SODIUM/HYDROGEN EXCHANGER"/>
    <property type="match status" value="1"/>
</dbReference>
<keyword evidence="7" id="KW-0406">Ion transport</keyword>
<evidence type="ECO:0000256" key="7">
    <source>
        <dbReference type="ARBA" id="ARBA00023065"/>
    </source>
</evidence>
<evidence type="ECO:0000256" key="5">
    <source>
        <dbReference type="ARBA" id="ARBA00022989"/>
    </source>
</evidence>
<evidence type="ECO:0000259" key="11">
    <source>
        <dbReference type="Pfam" id="PF00999"/>
    </source>
</evidence>
<feature type="transmembrane region" description="Helical" evidence="10">
    <location>
        <begin position="305"/>
        <end position="325"/>
    </location>
</feature>
<dbReference type="EMBL" id="CAKKNT010000008">
    <property type="protein sequence ID" value="CAH0418379.1"/>
    <property type="molecule type" value="Genomic_DNA"/>
</dbReference>
<keyword evidence="2" id="KW-0813">Transport</keyword>
<feature type="transmembrane region" description="Helical" evidence="10">
    <location>
        <begin position="345"/>
        <end position="367"/>
    </location>
</feature>
<dbReference type="Proteomes" id="UP000789719">
    <property type="component" value="Unassembled WGS sequence"/>
</dbReference>
<keyword evidence="4 10" id="KW-0812">Transmembrane</keyword>
<reference evidence="12 13" key="1">
    <citation type="submission" date="2021-11" db="EMBL/GenBank/DDBJ databases">
        <authorList>
            <person name="Depoorter E."/>
        </authorList>
    </citation>
    <scope>NUCLEOTIDE SEQUENCE [LARGE SCALE GENOMIC DNA]</scope>
    <source>
        <strain evidence="12 13">LMG 24286</strain>
    </source>
</reference>
<dbReference type="RefSeq" id="WP_230098472.1">
    <property type="nucleotide sequence ID" value="NZ_CAKKNT010000008.1"/>
</dbReference>
<feature type="transmembrane region" description="Helical" evidence="10">
    <location>
        <begin position="273"/>
        <end position="293"/>
    </location>
</feature>
<feature type="transmembrane region" description="Helical" evidence="10">
    <location>
        <begin position="379"/>
        <end position="402"/>
    </location>
</feature>
<name>A0ABM8ZAK6_9LACO</name>
<dbReference type="InterPro" id="IPR018422">
    <property type="entry name" value="Cation/H_exchanger_CPA1"/>
</dbReference>
<organism evidence="12 13">
    <name type="scientific">Periweissella ghanensis</name>
    <dbReference type="NCBI Taxonomy" id="467997"/>
    <lineage>
        <taxon>Bacteria</taxon>
        <taxon>Bacillati</taxon>
        <taxon>Bacillota</taxon>
        <taxon>Bacilli</taxon>
        <taxon>Lactobacillales</taxon>
        <taxon>Lactobacillaceae</taxon>
        <taxon>Periweissella</taxon>
    </lineage>
</organism>
<evidence type="ECO:0000256" key="8">
    <source>
        <dbReference type="ARBA" id="ARBA00023136"/>
    </source>
</evidence>